<reference evidence="3 4" key="1">
    <citation type="submission" date="2019-04" db="EMBL/GenBank/DDBJ databases">
        <title>Streptomyces piniterrae sp. nov., a heliquinomycin-producing actinomycete isolated from rhizosphere soil of Pinus yunnanensis.</title>
        <authorList>
            <person name="Zhuang X."/>
            <person name="Zhao J."/>
        </authorList>
    </citation>
    <scope>NUCLEOTIDE SEQUENCE [LARGE SCALE GENOMIC DNA]</scope>
    <source>
        <strain evidence="4">jys28</strain>
    </source>
</reference>
<dbReference type="EMBL" id="SUMB01000004">
    <property type="protein sequence ID" value="TJZ54215.1"/>
    <property type="molecule type" value="Genomic_DNA"/>
</dbReference>
<dbReference type="Gene3D" id="1.20.120.450">
    <property type="entry name" value="dinb family like domain"/>
    <property type="match status" value="1"/>
</dbReference>
<protein>
    <submittedName>
        <fullName evidence="3">Maleylpyruvate isomerase family mycothiol-dependent enzyme</fullName>
    </submittedName>
</protein>
<dbReference type="SUPFAM" id="SSF109854">
    <property type="entry name" value="DinB/YfiT-like putative metalloenzymes"/>
    <property type="match status" value="1"/>
</dbReference>
<evidence type="ECO:0000256" key="1">
    <source>
        <dbReference type="SAM" id="MobiDB-lite"/>
    </source>
</evidence>
<dbReference type="Proteomes" id="UP000308697">
    <property type="component" value="Unassembled WGS sequence"/>
</dbReference>
<dbReference type="InterPro" id="IPR034660">
    <property type="entry name" value="DinB/YfiT-like"/>
</dbReference>
<dbReference type="GO" id="GO:0016853">
    <property type="term" value="F:isomerase activity"/>
    <property type="evidence" value="ECO:0007669"/>
    <property type="project" value="UniProtKB-KW"/>
</dbReference>
<evidence type="ECO:0000259" key="2">
    <source>
        <dbReference type="Pfam" id="PF11716"/>
    </source>
</evidence>
<dbReference type="GO" id="GO:0046872">
    <property type="term" value="F:metal ion binding"/>
    <property type="evidence" value="ECO:0007669"/>
    <property type="project" value="InterPro"/>
</dbReference>
<accession>A0A4U0NIW0</accession>
<dbReference type="RefSeq" id="WP_136740141.1">
    <property type="nucleotide sequence ID" value="NZ_SUMB01000004.1"/>
</dbReference>
<gene>
    <name evidence="3" type="ORF">FCH28_13620</name>
</gene>
<dbReference type="SUPFAM" id="SSF55718">
    <property type="entry name" value="SCP-like"/>
    <property type="match status" value="1"/>
</dbReference>
<dbReference type="AlphaFoldDB" id="A0A4U0NIW0"/>
<organism evidence="3 4">
    <name type="scientific">Streptomyces piniterrae</name>
    <dbReference type="NCBI Taxonomy" id="2571125"/>
    <lineage>
        <taxon>Bacteria</taxon>
        <taxon>Bacillati</taxon>
        <taxon>Actinomycetota</taxon>
        <taxon>Actinomycetes</taxon>
        <taxon>Kitasatosporales</taxon>
        <taxon>Streptomycetaceae</taxon>
        <taxon>Streptomyces</taxon>
    </lineage>
</organism>
<dbReference type="InterPro" id="IPR024344">
    <property type="entry name" value="MDMPI_metal-binding"/>
</dbReference>
<proteinExistence type="predicted"/>
<dbReference type="Pfam" id="PF11716">
    <property type="entry name" value="MDMPI_N"/>
    <property type="match status" value="1"/>
</dbReference>
<feature type="domain" description="Mycothiol-dependent maleylpyruvate isomerase metal-binding" evidence="2">
    <location>
        <begin position="16"/>
        <end position="150"/>
    </location>
</feature>
<name>A0A4U0NIW0_9ACTN</name>
<feature type="region of interest" description="Disordered" evidence="1">
    <location>
        <begin position="223"/>
        <end position="242"/>
    </location>
</feature>
<dbReference type="InterPro" id="IPR017517">
    <property type="entry name" value="Maleyloyr_isom"/>
</dbReference>
<keyword evidence="3" id="KW-0670">Pyruvate</keyword>
<dbReference type="NCBIfam" id="TIGR03083">
    <property type="entry name" value="maleylpyruvate isomerase family mycothiol-dependent enzyme"/>
    <property type="match status" value="1"/>
</dbReference>
<keyword evidence="4" id="KW-1185">Reference proteome</keyword>
<keyword evidence="3" id="KW-0413">Isomerase</keyword>
<sequence>MVNLPIAPDELVLRVSQAHTRVLELVDRLDDRQKEAASALPGWSRGHVIKHLADNARAFERQALAALRGEIIDMYDGGQGERDQSIDRGAARPLAGLREELKLAQRSLEDAWSGLTATDWSRAVRFRHATVLDTALARWREAEIHAVDLAVGYHPRDWSLDFALHALDFLSDRAPVGTRLVLQATDHDFARTLGTGTGTTVEVSGAVRDLAAWMAGRSADGPLSTTGLHLPELGPWPPDPAD</sequence>
<evidence type="ECO:0000313" key="3">
    <source>
        <dbReference type="EMBL" id="TJZ54215.1"/>
    </source>
</evidence>
<dbReference type="OrthoDB" id="5118203at2"/>
<dbReference type="InterPro" id="IPR036527">
    <property type="entry name" value="SCP2_sterol-bd_dom_sf"/>
</dbReference>
<evidence type="ECO:0000313" key="4">
    <source>
        <dbReference type="Proteomes" id="UP000308697"/>
    </source>
</evidence>
<comment type="caution">
    <text evidence="3">The sequence shown here is derived from an EMBL/GenBank/DDBJ whole genome shotgun (WGS) entry which is preliminary data.</text>
</comment>
<dbReference type="Gene3D" id="3.30.1050.20">
    <property type="match status" value="1"/>
</dbReference>